<gene>
    <name evidence="5" type="ORF">ACFODZ_14670</name>
</gene>
<evidence type="ECO:0000259" key="4">
    <source>
        <dbReference type="PROSITE" id="PS50887"/>
    </source>
</evidence>
<dbReference type="Pfam" id="PF00990">
    <property type="entry name" value="GGDEF"/>
    <property type="match status" value="1"/>
</dbReference>
<keyword evidence="3" id="KW-1133">Transmembrane helix</keyword>
<dbReference type="SUPFAM" id="SSF55073">
    <property type="entry name" value="Nucleotide cyclase"/>
    <property type="match status" value="1"/>
</dbReference>
<keyword evidence="6" id="KW-1185">Reference proteome</keyword>
<dbReference type="PANTHER" id="PTHR45138">
    <property type="entry name" value="REGULATORY COMPONENTS OF SENSORY TRANSDUCTION SYSTEM"/>
    <property type="match status" value="1"/>
</dbReference>
<dbReference type="PROSITE" id="PS50887">
    <property type="entry name" value="GGDEF"/>
    <property type="match status" value="1"/>
</dbReference>
<feature type="transmembrane region" description="Helical" evidence="3">
    <location>
        <begin position="31"/>
        <end position="52"/>
    </location>
</feature>
<dbReference type="CDD" id="cd01949">
    <property type="entry name" value="GGDEF"/>
    <property type="match status" value="1"/>
</dbReference>
<reference evidence="6" key="1">
    <citation type="journal article" date="2019" name="Int. J. Syst. Evol. Microbiol.">
        <title>The Global Catalogue of Microorganisms (GCM) 10K type strain sequencing project: providing services to taxonomists for standard genome sequencing and annotation.</title>
        <authorList>
            <consortium name="The Broad Institute Genomics Platform"/>
            <consortium name="The Broad Institute Genome Sequencing Center for Infectious Disease"/>
            <person name="Wu L."/>
            <person name="Ma J."/>
        </authorList>
    </citation>
    <scope>NUCLEOTIDE SEQUENCE [LARGE SCALE GENOMIC DNA]</scope>
    <source>
        <strain evidence="6">KCTC 42953</strain>
    </source>
</reference>
<evidence type="ECO:0000256" key="1">
    <source>
        <dbReference type="ARBA" id="ARBA00012528"/>
    </source>
</evidence>
<evidence type="ECO:0000256" key="2">
    <source>
        <dbReference type="ARBA" id="ARBA00034247"/>
    </source>
</evidence>
<dbReference type="NCBIfam" id="TIGR00254">
    <property type="entry name" value="GGDEF"/>
    <property type="match status" value="1"/>
</dbReference>
<evidence type="ECO:0000256" key="3">
    <source>
        <dbReference type="SAM" id="Phobius"/>
    </source>
</evidence>
<dbReference type="InterPro" id="IPR043128">
    <property type="entry name" value="Rev_trsase/Diguanyl_cyclase"/>
</dbReference>
<keyword evidence="3" id="KW-0472">Membrane</keyword>
<accession>A0ABV7JBM2</accession>
<dbReference type="EMBL" id="JBHRTS010000008">
    <property type="protein sequence ID" value="MFC3195495.1"/>
    <property type="molecule type" value="Genomic_DNA"/>
</dbReference>
<evidence type="ECO:0000313" key="5">
    <source>
        <dbReference type="EMBL" id="MFC3195495.1"/>
    </source>
</evidence>
<comment type="catalytic activity">
    <reaction evidence="2">
        <text>2 GTP = 3',3'-c-di-GMP + 2 diphosphate</text>
        <dbReference type="Rhea" id="RHEA:24898"/>
        <dbReference type="ChEBI" id="CHEBI:33019"/>
        <dbReference type="ChEBI" id="CHEBI:37565"/>
        <dbReference type="ChEBI" id="CHEBI:58805"/>
        <dbReference type="EC" id="2.7.7.65"/>
    </reaction>
</comment>
<feature type="transmembrane region" description="Helical" evidence="3">
    <location>
        <begin position="98"/>
        <end position="115"/>
    </location>
</feature>
<feature type="transmembrane region" description="Helical" evidence="3">
    <location>
        <begin position="61"/>
        <end position="78"/>
    </location>
</feature>
<sequence>MINLKKLMLLIAVVLVFAGYDFLFLERFENVRVFNIIAEFFFAAMAAILFLSIDDLKGRRFYHYINVGFFLAFVAMLIDGLDQLHFHGELYTALGEKLTQMVAFTLIIIGVKNWIVEFSSMNSRLEELVITDDLTGLYNRRGLIKIFAELEEKARKEHLSLSFVIADLDDFKEYNDTMGHLAGDELLHSLGQKFKELTNASQIIGRWGGEEFAVGLLGSDMVGAKAFAERIRKQVLSINLPRSHDGSPLTVSLGVAQLLPGEDLMNAVKRADRSLYRAKSNGKNQVFALPEPIQAVG</sequence>
<dbReference type="InterPro" id="IPR000160">
    <property type="entry name" value="GGDEF_dom"/>
</dbReference>
<feature type="transmembrane region" description="Helical" evidence="3">
    <location>
        <begin position="7"/>
        <end position="25"/>
    </location>
</feature>
<dbReference type="Gene3D" id="3.30.70.270">
    <property type="match status" value="1"/>
</dbReference>
<dbReference type="EC" id="2.7.7.65" evidence="1"/>
<comment type="caution">
    <text evidence="5">The sequence shown here is derived from an EMBL/GenBank/DDBJ whole genome shotgun (WGS) entry which is preliminary data.</text>
</comment>
<evidence type="ECO:0000313" key="6">
    <source>
        <dbReference type="Proteomes" id="UP001595533"/>
    </source>
</evidence>
<keyword evidence="3" id="KW-0812">Transmembrane</keyword>
<dbReference type="PANTHER" id="PTHR45138:SF9">
    <property type="entry name" value="DIGUANYLATE CYCLASE DGCM-RELATED"/>
    <property type="match status" value="1"/>
</dbReference>
<dbReference type="InterPro" id="IPR029787">
    <property type="entry name" value="Nucleotide_cyclase"/>
</dbReference>
<dbReference type="SMART" id="SM00267">
    <property type="entry name" value="GGDEF"/>
    <property type="match status" value="1"/>
</dbReference>
<name>A0ABV7JBM2_9GAMM</name>
<dbReference type="Proteomes" id="UP001595533">
    <property type="component" value="Unassembled WGS sequence"/>
</dbReference>
<protein>
    <recommendedName>
        <fullName evidence="1">diguanylate cyclase</fullName>
        <ecNumber evidence="1">2.7.7.65</ecNumber>
    </recommendedName>
</protein>
<feature type="domain" description="GGDEF" evidence="4">
    <location>
        <begin position="159"/>
        <end position="291"/>
    </location>
</feature>
<dbReference type="InterPro" id="IPR050469">
    <property type="entry name" value="Diguanylate_Cyclase"/>
</dbReference>
<proteinExistence type="predicted"/>
<dbReference type="RefSeq" id="WP_077412595.1">
    <property type="nucleotide sequence ID" value="NZ_JBHRTS010000008.1"/>
</dbReference>
<organism evidence="5 6">
    <name type="scientific">Marinicella sediminis</name>
    <dbReference type="NCBI Taxonomy" id="1792834"/>
    <lineage>
        <taxon>Bacteria</taxon>
        <taxon>Pseudomonadati</taxon>
        <taxon>Pseudomonadota</taxon>
        <taxon>Gammaproteobacteria</taxon>
        <taxon>Lysobacterales</taxon>
        <taxon>Marinicellaceae</taxon>
        <taxon>Marinicella</taxon>
    </lineage>
</organism>